<sequence>MSVRVRNAYLEQIFLLLQLLLLLLLLTDTNTYAHKRFVSRQGPSALISDRSRPMGTRGLGRSFGRSAAAAAAAASSQRDRNHLAQWRHARTPTRAQSQALFQCPTMTIRFARAMTAGRCSREQRMTEERSRLSCVVAVAVVCVSVHPRQFKVTRKLPASAKNTSHNVSGPAGPAGPAGFSIAATLAGVRGEDSGEQHNTTGSKDEIPVPRNGHAQDLDLCLGSRPPCAALAVNLAIGSSPGKCP</sequence>
<feature type="compositionally biased region" description="Low complexity" evidence="1">
    <location>
        <begin position="169"/>
        <end position="178"/>
    </location>
</feature>
<reference evidence="3" key="2">
    <citation type="submission" date="2020-05" db="UniProtKB">
        <authorList>
            <consortium name="EnsemblMetazoa"/>
        </authorList>
    </citation>
    <scope>IDENTIFICATION</scope>
    <source>
        <strain evidence="3">FAR1</strain>
    </source>
</reference>
<accession>A0A182QCS9</accession>
<feature type="region of interest" description="Disordered" evidence="1">
    <location>
        <begin position="190"/>
        <end position="210"/>
    </location>
</feature>
<keyword evidence="2" id="KW-0732">Signal</keyword>
<feature type="region of interest" description="Disordered" evidence="1">
    <location>
        <begin position="160"/>
        <end position="179"/>
    </location>
</feature>
<dbReference type="EMBL" id="AXCN02002061">
    <property type="status" value="NOT_ANNOTATED_CDS"/>
    <property type="molecule type" value="Genomic_DNA"/>
</dbReference>
<evidence type="ECO:0000313" key="3">
    <source>
        <dbReference type="EnsemblMetazoa" id="AFAF007572-PA"/>
    </source>
</evidence>
<feature type="signal peptide" evidence="2">
    <location>
        <begin position="1"/>
        <end position="31"/>
    </location>
</feature>
<reference evidence="4" key="1">
    <citation type="submission" date="2014-01" db="EMBL/GenBank/DDBJ databases">
        <title>The Genome Sequence of Anopheles farauti FAR1 (V2).</title>
        <authorList>
            <consortium name="The Broad Institute Genomics Platform"/>
            <person name="Neafsey D.E."/>
            <person name="Besansky N."/>
            <person name="Howell P."/>
            <person name="Walton C."/>
            <person name="Young S.K."/>
            <person name="Zeng Q."/>
            <person name="Gargeya S."/>
            <person name="Fitzgerald M."/>
            <person name="Haas B."/>
            <person name="Abouelleil A."/>
            <person name="Allen A.W."/>
            <person name="Alvarado L."/>
            <person name="Arachchi H.M."/>
            <person name="Berlin A.M."/>
            <person name="Chapman S.B."/>
            <person name="Gainer-Dewar J."/>
            <person name="Goldberg J."/>
            <person name="Griggs A."/>
            <person name="Gujja S."/>
            <person name="Hansen M."/>
            <person name="Howarth C."/>
            <person name="Imamovic A."/>
            <person name="Ireland A."/>
            <person name="Larimer J."/>
            <person name="McCowan C."/>
            <person name="Murphy C."/>
            <person name="Pearson M."/>
            <person name="Poon T.W."/>
            <person name="Priest M."/>
            <person name="Roberts A."/>
            <person name="Saif S."/>
            <person name="Shea T."/>
            <person name="Sisk P."/>
            <person name="Sykes S."/>
            <person name="Wortman J."/>
            <person name="Nusbaum C."/>
            <person name="Birren B."/>
        </authorList>
    </citation>
    <scope>NUCLEOTIDE SEQUENCE [LARGE SCALE GENOMIC DNA]</scope>
    <source>
        <strain evidence="4">FAR1</strain>
    </source>
</reference>
<proteinExistence type="predicted"/>
<dbReference type="Proteomes" id="UP000075886">
    <property type="component" value="Unassembled WGS sequence"/>
</dbReference>
<evidence type="ECO:0000313" key="4">
    <source>
        <dbReference type="Proteomes" id="UP000075886"/>
    </source>
</evidence>
<evidence type="ECO:0008006" key="5">
    <source>
        <dbReference type="Google" id="ProtNLM"/>
    </source>
</evidence>
<evidence type="ECO:0000256" key="1">
    <source>
        <dbReference type="SAM" id="MobiDB-lite"/>
    </source>
</evidence>
<keyword evidence="4" id="KW-1185">Reference proteome</keyword>
<dbReference type="VEuPathDB" id="VectorBase:AFAF007572"/>
<name>A0A182QCS9_9DIPT</name>
<feature type="chain" id="PRO_5008132637" description="Secreted protein" evidence="2">
    <location>
        <begin position="32"/>
        <end position="244"/>
    </location>
</feature>
<dbReference type="AlphaFoldDB" id="A0A182QCS9"/>
<dbReference type="EnsemblMetazoa" id="AFAF007572-RA">
    <property type="protein sequence ID" value="AFAF007572-PA"/>
    <property type="gene ID" value="AFAF007572"/>
</dbReference>
<organism evidence="3 4">
    <name type="scientific">Anopheles farauti</name>
    <dbReference type="NCBI Taxonomy" id="69004"/>
    <lineage>
        <taxon>Eukaryota</taxon>
        <taxon>Metazoa</taxon>
        <taxon>Ecdysozoa</taxon>
        <taxon>Arthropoda</taxon>
        <taxon>Hexapoda</taxon>
        <taxon>Insecta</taxon>
        <taxon>Pterygota</taxon>
        <taxon>Neoptera</taxon>
        <taxon>Endopterygota</taxon>
        <taxon>Diptera</taxon>
        <taxon>Nematocera</taxon>
        <taxon>Culicoidea</taxon>
        <taxon>Culicidae</taxon>
        <taxon>Anophelinae</taxon>
        <taxon>Anopheles</taxon>
    </lineage>
</organism>
<evidence type="ECO:0000256" key="2">
    <source>
        <dbReference type="SAM" id="SignalP"/>
    </source>
</evidence>
<protein>
    <recommendedName>
        <fullName evidence="5">Secreted protein</fullName>
    </recommendedName>
</protein>